<proteinExistence type="predicted"/>
<name>A0A315Y2Q4_RUMFL</name>
<evidence type="ECO:0000256" key="1">
    <source>
        <dbReference type="SAM" id="Phobius"/>
    </source>
</evidence>
<keyword evidence="1" id="KW-0812">Transmembrane</keyword>
<dbReference type="InterPro" id="IPR046690">
    <property type="entry name" value="DUF6560"/>
</dbReference>
<comment type="caution">
    <text evidence="2">The sequence shown here is derived from an EMBL/GenBank/DDBJ whole genome shotgun (WGS) entry which is preliminary data.</text>
</comment>
<sequence>MIIFFLAWGFFAAFGIMLLVMGVQKLLAIVMLVYLSLMAAAMICSTLLFGVKVDGDSLKLRTRLGRKYEFTLSDIRKVVCSKNSSIKYGPRYTVIIRTDDREIELMKSMKGFKEMCGYLLDRHSAGELAASAISKNCAATLKKYSQEK</sequence>
<dbReference type="OrthoDB" id="9988897at2"/>
<dbReference type="Pfam" id="PF20197">
    <property type="entry name" value="DUF6560"/>
    <property type="match status" value="1"/>
</dbReference>
<feature type="transmembrane region" description="Helical" evidence="1">
    <location>
        <begin position="32"/>
        <end position="51"/>
    </location>
</feature>
<organism evidence="2 3">
    <name type="scientific">Ruminococcus flavefaciens</name>
    <dbReference type="NCBI Taxonomy" id="1265"/>
    <lineage>
        <taxon>Bacteria</taxon>
        <taxon>Bacillati</taxon>
        <taxon>Bacillota</taxon>
        <taxon>Clostridia</taxon>
        <taxon>Eubacteriales</taxon>
        <taxon>Oscillospiraceae</taxon>
        <taxon>Ruminococcus</taxon>
    </lineage>
</organism>
<evidence type="ECO:0000313" key="3">
    <source>
        <dbReference type="Proteomes" id="UP000245720"/>
    </source>
</evidence>
<keyword evidence="1" id="KW-1133">Transmembrane helix</keyword>
<accession>A0A315Y2Q4</accession>
<gene>
    <name evidence="2" type="ORF">IE37_00697</name>
</gene>
<evidence type="ECO:0008006" key="4">
    <source>
        <dbReference type="Google" id="ProtNLM"/>
    </source>
</evidence>
<dbReference type="AlphaFoldDB" id="A0A315Y2Q4"/>
<reference evidence="2 3" key="1">
    <citation type="submission" date="2018-05" db="EMBL/GenBank/DDBJ databases">
        <title>The Hungate 1000. A catalogue of reference genomes from the rumen microbiome.</title>
        <authorList>
            <person name="Kelly W."/>
        </authorList>
    </citation>
    <scope>NUCLEOTIDE SEQUENCE [LARGE SCALE GENOMIC DNA]</scope>
    <source>
        <strain evidence="2 3">SAb67</strain>
    </source>
</reference>
<protein>
    <recommendedName>
        <fullName evidence="4">PH domain-containing protein</fullName>
    </recommendedName>
</protein>
<keyword evidence="1" id="KW-0472">Membrane</keyword>
<dbReference type="Proteomes" id="UP000245720">
    <property type="component" value="Unassembled WGS sequence"/>
</dbReference>
<dbReference type="EMBL" id="QGDI01000002">
    <property type="protein sequence ID" value="PWJ14711.1"/>
    <property type="molecule type" value="Genomic_DNA"/>
</dbReference>
<evidence type="ECO:0000313" key="2">
    <source>
        <dbReference type="EMBL" id="PWJ14711.1"/>
    </source>
</evidence>